<evidence type="ECO:0000256" key="4">
    <source>
        <dbReference type="ARBA" id="ARBA00022692"/>
    </source>
</evidence>
<feature type="transmembrane region" description="Helical" evidence="7">
    <location>
        <begin position="172"/>
        <end position="194"/>
    </location>
</feature>
<accession>A0A1A3N466</accession>
<reference evidence="9 10" key="1">
    <citation type="submission" date="2016-06" db="EMBL/GenBank/DDBJ databases">
        <authorList>
            <person name="Kjaerup R.B."/>
            <person name="Dalgaard T.S."/>
            <person name="Juul-Madsen H.R."/>
        </authorList>
    </citation>
    <scope>NUCLEOTIDE SEQUENCE [LARGE SCALE GENOMIC DNA]</scope>
    <source>
        <strain evidence="9 10">1245139.5</strain>
    </source>
</reference>
<protein>
    <submittedName>
        <fullName evidence="9">Type VII secretion integral membrane protein EccD</fullName>
    </submittedName>
</protein>
<gene>
    <name evidence="9" type="ORF">A5636_06040</name>
</gene>
<comment type="similarity">
    <text evidence="2">Belongs to the EccD/Snm4 family.</text>
</comment>
<sequence>MSSAIAAETRRVAVHAGETDIDLTIPAGVPVAVLIPAIVDLLGGADDLMPARYRIAPVGGRPLLNSTTLAQNGIEDGAVLVLTRDAPVPPSPRCADEAEGVAASLRDPTPTRGTTRLSGALGAILLTAVGTLMLARNTCIARGSAYTVAILVTAAAVALISAGVAQRAYREPFAAMTLSVVAAMFGAVAGLLAVPGPPGAPHVLLAAMAAATTAVLAIRTTDCGSEVLTTLVGCAIVEGIAALAAVLTTAPTQVVGAVTVVVCLVLIEMAPRICMLVTGLVPGLPNPAVLACAAARAERWLASLRGALAVATGAGAAVAALASPRAIVLAAVTAGVLLMHARSGHRPTAVFTGTGIATAGGVLAITAVRLPQHEPWIAALTTVLAAGAIYLGFVAPARSLSPMARRVVDALGCVVLAATVPLACWTCGAFGAVRNLNLLRT</sequence>
<dbReference type="OrthoDB" id="4156660at2"/>
<evidence type="ECO:0000256" key="7">
    <source>
        <dbReference type="SAM" id="Phobius"/>
    </source>
</evidence>
<dbReference type="Gene3D" id="3.10.20.90">
    <property type="entry name" value="Phosphatidylinositol 3-kinase Catalytic Subunit, Chain A, domain 1"/>
    <property type="match status" value="1"/>
</dbReference>
<feature type="transmembrane region" description="Helical" evidence="7">
    <location>
        <begin position="376"/>
        <end position="395"/>
    </location>
</feature>
<feature type="transmembrane region" description="Helical" evidence="7">
    <location>
        <begin position="277"/>
        <end position="297"/>
    </location>
</feature>
<evidence type="ECO:0000256" key="6">
    <source>
        <dbReference type="ARBA" id="ARBA00023136"/>
    </source>
</evidence>
<dbReference type="RefSeq" id="WP_065159103.1">
    <property type="nucleotide sequence ID" value="NZ_LZLQ01000088.1"/>
</dbReference>
<feature type="transmembrane region" description="Helical" evidence="7">
    <location>
        <begin position="253"/>
        <end position="270"/>
    </location>
</feature>
<feature type="transmembrane region" description="Helical" evidence="7">
    <location>
        <begin position="317"/>
        <end position="338"/>
    </location>
</feature>
<evidence type="ECO:0000256" key="3">
    <source>
        <dbReference type="ARBA" id="ARBA00022475"/>
    </source>
</evidence>
<name>A0A1A3N466_MYCAS</name>
<feature type="transmembrane region" description="Helical" evidence="7">
    <location>
        <begin position="227"/>
        <end position="247"/>
    </location>
</feature>
<keyword evidence="10" id="KW-1185">Reference proteome</keyword>
<feature type="transmembrane region" description="Helical" evidence="7">
    <location>
        <begin position="407"/>
        <end position="433"/>
    </location>
</feature>
<comment type="subcellular location">
    <subcellularLocation>
        <location evidence="1">Cell membrane</location>
        <topology evidence="1">Multi-pass membrane protein</topology>
    </subcellularLocation>
</comment>
<dbReference type="Proteomes" id="UP000093629">
    <property type="component" value="Unassembled WGS sequence"/>
</dbReference>
<dbReference type="NCBIfam" id="TIGR03920">
    <property type="entry name" value="T7SS_EccD"/>
    <property type="match status" value="1"/>
</dbReference>
<keyword evidence="6 7" id="KW-0472">Membrane</keyword>
<feature type="transmembrane region" description="Helical" evidence="7">
    <location>
        <begin position="200"/>
        <end position="218"/>
    </location>
</feature>
<evidence type="ECO:0000256" key="2">
    <source>
        <dbReference type="ARBA" id="ARBA00006162"/>
    </source>
</evidence>
<feature type="transmembrane region" description="Helical" evidence="7">
    <location>
        <begin position="115"/>
        <end position="134"/>
    </location>
</feature>
<proteinExistence type="inferred from homology"/>
<organism evidence="9 10">
    <name type="scientific">Mycobacterium asiaticum</name>
    <dbReference type="NCBI Taxonomy" id="1790"/>
    <lineage>
        <taxon>Bacteria</taxon>
        <taxon>Bacillati</taxon>
        <taxon>Actinomycetota</taxon>
        <taxon>Actinomycetes</taxon>
        <taxon>Mycobacteriales</taxon>
        <taxon>Mycobacteriaceae</taxon>
        <taxon>Mycobacterium</taxon>
    </lineage>
</organism>
<keyword evidence="3" id="KW-1003">Cell membrane</keyword>
<keyword evidence="4 7" id="KW-0812">Transmembrane</keyword>
<evidence type="ECO:0000256" key="1">
    <source>
        <dbReference type="ARBA" id="ARBA00004651"/>
    </source>
</evidence>
<feature type="transmembrane region" description="Helical" evidence="7">
    <location>
        <begin position="350"/>
        <end position="370"/>
    </location>
</feature>
<evidence type="ECO:0000259" key="8">
    <source>
        <dbReference type="Pfam" id="PF19053"/>
    </source>
</evidence>
<feature type="domain" description="EccD-like transmembrane" evidence="8">
    <location>
        <begin position="115"/>
        <end position="436"/>
    </location>
</feature>
<dbReference type="Pfam" id="PF19053">
    <property type="entry name" value="EccD"/>
    <property type="match status" value="1"/>
</dbReference>
<dbReference type="GO" id="GO:0005886">
    <property type="term" value="C:plasma membrane"/>
    <property type="evidence" value="ECO:0007669"/>
    <property type="project" value="UniProtKB-SubCell"/>
</dbReference>
<dbReference type="InterPro" id="IPR006707">
    <property type="entry name" value="T7SS_EccD"/>
</dbReference>
<comment type="caution">
    <text evidence="9">The sequence shown here is derived from an EMBL/GenBank/DDBJ whole genome shotgun (WGS) entry which is preliminary data.</text>
</comment>
<dbReference type="EMBL" id="LZLQ01000088">
    <property type="protein sequence ID" value="OBK15162.1"/>
    <property type="molecule type" value="Genomic_DNA"/>
</dbReference>
<evidence type="ECO:0000313" key="10">
    <source>
        <dbReference type="Proteomes" id="UP000093629"/>
    </source>
</evidence>
<dbReference type="InterPro" id="IPR044049">
    <property type="entry name" value="EccD_transm"/>
</dbReference>
<evidence type="ECO:0000313" key="9">
    <source>
        <dbReference type="EMBL" id="OBK15162.1"/>
    </source>
</evidence>
<dbReference type="InterPro" id="IPR024962">
    <property type="entry name" value="YukD-like"/>
</dbReference>
<feature type="transmembrane region" description="Helical" evidence="7">
    <location>
        <begin position="146"/>
        <end position="165"/>
    </location>
</feature>
<keyword evidence="5 7" id="KW-1133">Transmembrane helix</keyword>
<dbReference type="Pfam" id="PF08817">
    <property type="entry name" value="YukD"/>
    <property type="match status" value="1"/>
</dbReference>
<evidence type="ECO:0000256" key="5">
    <source>
        <dbReference type="ARBA" id="ARBA00022989"/>
    </source>
</evidence>
<dbReference type="AlphaFoldDB" id="A0A1A3N466"/>